<sequence length="229" mass="26281">MPILWKFVQLSIGAIIMERYTIFPCQHSKRGKCKMCRICRLKYSRGFTLIEVLLSVVLTLIVVGFMYQWYIAGWNLWESNDTKVYLQGQTRSAMRLMVMELRNTTRTSTQNPSPNLSIPSTPNNNSIQFYLPIDKDSNGLITDANGQVEWDTSNKIKYDYIPGQHILRRLEGGQQRILAKDVTDVSFSDITIDPALGINEVKITLTVNKTVARNRQLSFTLQTVVRVRN</sequence>
<comment type="caution">
    <text evidence="2">The sequence shown here is derived from an EMBL/GenBank/DDBJ whole genome shotgun (WGS) entry which is preliminary data.</text>
</comment>
<feature type="transmembrane region" description="Helical" evidence="1">
    <location>
        <begin position="46"/>
        <end position="70"/>
    </location>
</feature>
<dbReference type="EMBL" id="PEWV01000074">
    <property type="protein sequence ID" value="PIU40976.1"/>
    <property type="molecule type" value="Genomic_DNA"/>
</dbReference>
<name>A0A2J0L155_9BACT</name>
<dbReference type="AlphaFoldDB" id="A0A2J0L155"/>
<accession>A0A2J0L155</accession>
<organism evidence="2 3">
    <name type="scientific">Candidatus Aquitaenariimonas noxiae</name>
    <dbReference type="NCBI Taxonomy" id="1974741"/>
    <lineage>
        <taxon>Bacteria</taxon>
        <taxon>Pseudomonadati</taxon>
        <taxon>Candidatus Omnitrophota</taxon>
        <taxon>Candidatus Aquitaenariimonas</taxon>
    </lineage>
</organism>
<dbReference type="NCBIfam" id="TIGR02532">
    <property type="entry name" value="IV_pilin_GFxxxE"/>
    <property type="match status" value="1"/>
</dbReference>
<reference evidence="2 3" key="1">
    <citation type="submission" date="2017-09" db="EMBL/GenBank/DDBJ databases">
        <title>Depth-based differentiation of microbial function through sediment-hosted aquifers and enrichment of novel symbionts in the deep terrestrial subsurface.</title>
        <authorList>
            <person name="Probst A.J."/>
            <person name="Ladd B."/>
            <person name="Jarett J.K."/>
            <person name="Geller-Mcgrath D.E."/>
            <person name="Sieber C.M."/>
            <person name="Emerson J.B."/>
            <person name="Anantharaman K."/>
            <person name="Thomas B.C."/>
            <person name="Malmstrom R."/>
            <person name="Stieglmeier M."/>
            <person name="Klingl A."/>
            <person name="Woyke T."/>
            <person name="Ryan C.M."/>
            <person name="Banfield J.F."/>
        </authorList>
    </citation>
    <scope>NUCLEOTIDE SEQUENCE [LARGE SCALE GENOMIC DNA]</scope>
    <source>
        <strain evidence="2">CG07_land_8_20_14_0_80_42_15</strain>
    </source>
</reference>
<keyword evidence="1" id="KW-0472">Membrane</keyword>
<dbReference type="InterPro" id="IPR012902">
    <property type="entry name" value="N_methyl_site"/>
</dbReference>
<gene>
    <name evidence="2" type="ORF">COS99_07885</name>
</gene>
<dbReference type="Pfam" id="PF07963">
    <property type="entry name" value="N_methyl"/>
    <property type="match status" value="1"/>
</dbReference>
<dbReference type="Proteomes" id="UP000230052">
    <property type="component" value="Unassembled WGS sequence"/>
</dbReference>
<keyword evidence="1" id="KW-0812">Transmembrane</keyword>
<evidence type="ECO:0000256" key="1">
    <source>
        <dbReference type="SAM" id="Phobius"/>
    </source>
</evidence>
<proteinExistence type="predicted"/>
<evidence type="ECO:0008006" key="4">
    <source>
        <dbReference type="Google" id="ProtNLM"/>
    </source>
</evidence>
<evidence type="ECO:0000313" key="3">
    <source>
        <dbReference type="Proteomes" id="UP000230052"/>
    </source>
</evidence>
<keyword evidence="1" id="KW-1133">Transmembrane helix</keyword>
<evidence type="ECO:0000313" key="2">
    <source>
        <dbReference type="EMBL" id="PIU40976.1"/>
    </source>
</evidence>
<protein>
    <recommendedName>
        <fullName evidence="4">Prepilin-type N-terminal cleavage/methylation domain-containing protein</fullName>
    </recommendedName>
</protein>